<evidence type="ECO:0000313" key="3">
    <source>
        <dbReference type="Proteomes" id="UP000286678"/>
    </source>
</evidence>
<proteinExistence type="predicted"/>
<keyword evidence="3" id="KW-1185">Reference proteome</keyword>
<comment type="caution">
    <text evidence="2">The sequence shown here is derived from an EMBL/GenBank/DDBJ whole genome shotgun (WGS) entry which is preliminary data.</text>
</comment>
<organism evidence="2 3">
    <name type="scientific">Pseudidiomarina aquimaris</name>
    <dbReference type="NCBI Taxonomy" id="641841"/>
    <lineage>
        <taxon>Bacteria</taxon>
        <taxon>Pseudomonadati</taxon>
        <taxon>Pseudomonadota</taxon>
        <taxon>Gammaproteobacteria</taxon>
        <taxon>Alteromonadales</taxon>
        <taxon>Idiomarinaceae</taxon>
        <taxon>Pseudidiomarina</taxon>
    </lineage>
</organism>
<dbReference type="OrthoDB" id="5951444at2"/>
<accession>A0A432XC87</accession>
<protein>
    <recommendedName>
        <fullName evidence="1">YdhG-like domain-containing protein</fullName>
    </recommendedName>
</protein>
<dbReference type="AlphaFoldDB" id="A0A432XC87"/>
<evidence type="ECO:0000313" key="2">
    <source>
        <dbReference type="EMBL" id="RUO46374.1"/>
    </source>
</evidence>
<dbReference type="RefSeq" id="WP_126834589.1">
    <property type="nucleotide sequence ID" value="NZ_JBLXIO010000005.1"/>
</dbReference>
<dbReference type="Gene3D" id="3.90.1150.200">
    <property type="match status" value="1"/>
</dbReference>
<dbReference type="Proteomes" id="UP000286678">
    <property type="component" value="Unassembled WGS sequence"/>
</dbReference>
<sequence>MSDLKTQPTSADVGAFLASVEDKQRRDDCRQICAWMQEATGDPPQMWGASIVGFGSYHYRYASGREGDWFLTGFAPRAQNISLYIMAGFSAYEELMNRLGKYKTGKSCLYIKRLSDVDSEVLKELINESLAYMRMTYETS</sequence>
<name>A0A432XC87_9GAMM</name>
<feature type="domain" description="YdhG-like" evidence="1">
    <location>
        <begin position="25"/>
        <end position="129"/>
    </location>
</feature>
<evidence type="ECO:0000259" key="1">
    <source>
        <dbReference type="Pfam" id="PF08818"/>
    </source>
</evidence>
<dbReference type="InterPro" id="IPR014922">
    <property type="entry name" value="YdhG-like"/>
</dbReference>
<dbReference type="Pfam" id="PF08818">
    <property type="entry name" value="DUF1801"/>
    <property type="match status" value="1"/>
</dbReference>
<reference evidence="3" key="1">
    <citation type="journal article" date="2018" name="Front. Microbiol.">
        <title>Genome-Based Analysis Reveals the Taxonomy and Diversity of the Family Idiomarinaceae.</title>
        <authorList>
            <person name="Liu Y."/>
            <person name="Lai Q."/>
            <person name="Shao Z."/>
        </authorList>
    </citation>
    <scope>NUCLEOTIDE SEQUENCE [LARGE SCALE GENOMIC DNA]</scope>
    <source>
        <strain evidence="3">SW15</strain>
    </source>
</reference>
<gene>
    <name evidence="2" type="ORF">CWE21_11480</name>
</gene>
<dbReference type="SUPFAM" id="SSF159888">
    <property type="entry name" value="YdhG-like"/>
    <property type="match status" value="1"/>
</dbReference>
<dbReference type="EMBL" id="PIPT01000009">
    <property type="protein sequence ID" value="RUO46374.1"/>
    <property type="molecule type" value="Genomic_DNA"/>
</dbReference>